<proteinExistence type="predicted"/>
<comment type="caution">
    <text evidence="1">The sequence shown here is derived from an EMBL/GenBank/DDBJ whole genome shotgun (WGS) entry which is preliminary data.</text>
</comment>
<accession>A0ABW0NQX1</accession>
<name>A0ABW0NQX1_9MICO</name>
<dbReference type="InterPro" id="IPR026349">
    <property type="entry name" value="CHP04255"/>
</dbReference>
<dbReference type="NCBIfam" id="TIGR04255">
    <property type="entry name" value="sporadTIGR04255"/>
    <property type="match status" value="1"/>
</dbReference>
<dbReference type="Proteomes" id="UP001596039">
    <property type="component" value="Unassembled WGS sequence"/>
</dbReference>
<dbReference type="EMBL" id="JBHSMG010000003">
    <property type="protein sequence ID" value="MFC5502940.1"/>
    <property type="molecule type" value="Genomic_DNA"/>
</dbReference>
<gene>
    <name evidence="1" type="ORF">ACFPJ4_11885</name>
</gene>
<organism evidence="1 2">
    <name type="scientific">Lysinimonas soli</name>
    <dbReference type="NCBI Taxonomy" id="1074233"/>
    <lineage>
        <taxon>Bacteria</taxon>
        <taxon>Bacillati</taxon>
        <taxon>Actinomycetota</taxon>
        <taxon>Actinomycetes</taxon>
        <taxon>Micrococcales</taxon>
        <taxon>Microbacteriaceae</taxon>
        <taxon>Lysinimonas</taxon>
    </lineage>
</organism>
<protein>
    <submittedName>
        <fullName evidence="1">TIGR04255 family protein</fullName>
    </submittedName>
</protein>
<evidence type="ECO:0000313" key="2">
    <source>
        <dbReference type="Proteomes" id="UP001596039"/>
    </source>
</evidence>
<evidence type="ECO:0000313" key="1">
    <source>
        <dbReference type="EMBL" id="MFC5502940.1"/>
    </source>
</evidence>
<reference evidence="2" key="1">
    <citation type="journal article" date="2019" name="Int. J. Syst. Evol. Microbiol.">
        <title>The Global Catalogue of Microorganisms (GCM) 10K type strain sequencing project: providing services to taxonomists for standard genome sequencing and annotation.</title>
        <authorList>
            <consortium name="The Broad Institute Genomics Platform"/>
            <consortium name="The Broad Institute Genome Sequencing Center for Infectious Disease"/>
            <person name="Wu L."/>
            <person name="Ma J."/>
        </authorList>
    </citation>
    <scope>NUCLEOTIDE SEQUENCE [LARGE SCALE GENOMIC DNA]</scope>
    <source>
        <strain evidence="2">CGMCC 4.6997</strain>
    </source>
</reference>
<dbReference type="RefSeq" id="WP_386740658.1">
    <property type="nucleotide sequence ID" value="NZ_JBHSMG010000003.1"/>
</dbReference>
<sequence length="271" mass="30140">MSTPNPGPFGLDPIEVPLDRAPLLRVLCQVAWPEQTLLSAAFNQIADEIGVALADAYPTRDAIPMMSVEFDALTGQVRTPASPPSRQWSSLDQYWRVYFTPQFVTLENRGHYTSRTDMTARFRRIVEVVSKLAQVPAYQRVGWRYVNRISEAAEYDALGELVEDSVRGAQVIALPSGTSMHHSMTDSLFRSEAGSLGAKWGFLPPGGLHDSTLETVPTSSWVLDLDAYDDTRSPFSVESVMNKVGELSSMAYGFFRWAVKPEFITRFGGHE</sequence>
<keyword evidence="2" id="KW-1185">Reference proteome</keyword>